<gene>
    <name evidence="8" type="ORF">SAMN05444280_12273</name>
</gene>
<dbReference type="Pfam" id="PF13396">
    <property type="entry name" value="PLDc_N"/>
    <property type="match status" value="1"/>
</dbReference>
<name>A0A1M6K864_9BACT</name>
<keyword evidence="3 6" id="KW-0812">Transmembrane</keyword>
<comment type="subcellular location">
    <subcellularLocation>
        <location evidence="1">Cell membrane</location>
        <topology evidence="1">Multi-pass membrane protein</topology>
    </subcellularLocation>
</comment>
<evidence type="ECO:0000313" key="8">
    <source>
        <dbReference type="EMBL" id="SHJ55176.1"/>
    </source>
</evidence>
<evidence type="ECO:0000256" key="3">
    <source>
        <dbReference type="ARBA" id="ARBA00022692"/>
    </source>
</evidence>
<protein>
    <submittedName>
        <fullName evidence="8">Phospholipase_D-nuclease N-terminal</fullName>
    </submittedName>
</protein>
<dbReference type="GO" id="GO:0005886">
    <property type="term" value="C:plasma membrane"/>
    <property type="evidence" value="ECO:0007669"/>
    <property type="project" value="UniProtKB-SubCell"/>
</dbReference>
<proteinExistence type="predicted"/>
<feature type="transmembrane region" description="Helical" evidence="6">
    <location>
        <begin position="12"/>
        <end position="31"/>
    </location>
</feature>
<dbReference type="InterPro" id="IPR027379">
    <property type="entry name" value="CLS_N"/>
</dbReference>
<keyword evidence="2" id="KW-1003">Cell membrane</keyword>
<keyword evidence="9" id="KW-1185">Reference proteome</keyword>
<evidence type="ECO:0000313" key="9">
    <source>
        <dbReference type="Proteomes" id="UP000184050"/>
    </source>
</evidence>
<dbReference type="STRING" id="1168035.SAMN05444280_12273"/>
<evidence type="ECO:0000259" key="7">
    <source>
        <dbReference type="Pfam" id="PF13396"/>
    </source>
</evidence>
<feature type="domain" description="Cardiolipin synthase N-terminal" evidence="7">
    <location>
        <begin position="25"/>
        <end position="66"/>
    </location>
</feature>
<organism evidence="8 9">
    <name type="scientific">Tangfeifania diversioriginum</name>
    <dbReference type="NCBI Taxonomy" id="1168035"/>
    <lineage>
        <taxon>Bacteria</taxon>
        <taxon>Pseudomonadati</taxon>
        <taxon>Bacteroidota</taxon>
        <taxon>Bacteroidia</taxon>
        <taxon>Marinilabiliales</taxon>
        <taxon>Prolixibacteraceae</taxon>
        <taxon>Tangfeifania</taxon>
    </lineage>
</organism>
<dbReference type="EMBL" id="FQZE01000022">
    <property type="protein sequence ID" value="SHJ55176.1"/>
    <property type="molecule type" value="Genomic_DNA"/>
</dbReference>
<evidence type="ECO:0000256" key="2">
    <source>
        <dbReference type="ARBA" id="ARBA00022475"/>
    </source>
</evidence>
<dbReference type="AlphaFoldDB" id="A0A1M6K864"/>
<dbReference type="RefSeq" id="WP_083578267.1">
    <property type="nucleotide sequence ID" value="NZ_FQZE01000022.1"/>
</dbReference>
<evidence type="ECO:0000256" key="4">
    <source>
        <dbReference type="ARBA" id="ARBA00022989"/>
    </source>
</evidence>
<sequence length="71" mass="8188">MMLLGFMGSQEIVIILLVSLVFFVIPIIALVDILQSEFEGNNKLIWVLVILLTWFLGAILYYFIGRKQKIE</sequence>
<keyword evidence="5 6" id="KW-0472">Membrane</keyword>
<accession>A0A1M6K864</accession>
<keyword evidence="4 6" id="KW-1133">Transmembrane helix</keyword>
<dbReference type="Proteomes" id="UP000184050">
    <property type="component" value="Unassembled WGS sequence"/>
</dbReference>
<evidence type="ECO:0000256" key="5">
    <source>
        <dbReference type="ARBA" id="ARBA00023136"/>
    </source>
</evidence>
<evidence type="ECO:0000256" key="6">
    <source>
        <dbReference type="SAM" id="Phobius"/>
    </source>
</evidence>
<reference evidence="8 9" key="1">
    <citation type="submission" date="2016-11" db="EMBL/GenBank/DDBJ databases">
        <authorList>
            <person name="Jaros S."/>
            <person name="Januszkiewicz K."/>
            <person name="Wedrychowicz H."/>
        </authorList>
    </citation>
    <scope>NUCLEOTIDE SEQUENCE [LARGE SCALE GENOMIC DNA]</scope>
    <source>
        <strain evidence="8 9">DSM 27063</strain>
    </source>
</reference>
<feature type="transmembrane region" description="Helical" evidence="6">
    <location>
        <begin position="43"/>
        <end position="64"/>
    </location>
</feature>
<evidence type="ECO:0000256" key="1">
    <source>
        <dbReference type="ARBA" id="ARBA00004651"/>
    </source>
</evidence>